<feature type="compositionally biased region" description="Low complexity" evidence="1">
    <location>
        <begin position="146"/>
        <end position="185"/>
    </location>
</feature>
<dbReference type="Gene3D" id="3.40.50.1460">
    <property type="match status" value="1"/>
</dbReference>
<name>A0A4U8Z2M8_METTU</name>
<evidence type="ECO:0000313" key="4">
    <source>
        <dbReference type="EMBL" id="VFU09595.1"/>
    </source>
</evidence>
<sequence length="193" mass="20213">MSLLSRFSMLLRHCLVASLIGVPAAFAAPPAVVVENPKEVHAIVVGVDQYQHLARLKGAAADARDIETSLRAMGVQDVTALYDDKADRDSILKNVDDLSARIRPGDLVILSIAGHGAQEPERVKGSEADGKDAVFLLAGFDTAGAPARASASSTRNSTTSSKRLNRAARACCSSPTPAPAAASRARSIRADLK</sequence>
<feature type="region of interest" description="Disordered" evidence="1">
    <location>
        <begin position="146"/>
        <end position="193"/>
    </location>
</feature>
<dbReference type="InterPro" id="IPR029030">
    <property type="entry name" value="Caspase-like_dom_sf"/>
</dbReference>
<feature type="domain" description="Peptidase C14 caspase" evidence="3">
    <location>
        <begin position="41"/>
        <end position="121"/>
    </location>
</feature>
<proteinExistence type="predicted"/>
<dbReference type="GO" id="GO:0004197">
    <property type="term" value="F:cysteine-type endopeptidase activity"/>
    <property type="evidence" value="ECO:0007669"/>
    <property type="project" value="InterPro"/>
</dbReference>
<feature type="chain" id="PRO_5020406129" description="Peptidase C14 caspase domain-containing protein" evidence="2">
    <location>
        <begin position="28"/>
        <end position="193"/>
    </location>
</feature>
<reference evidence="4 5" key="1">
    <citation type="submission" date="2019-03" db="EMBL/GenBank/DDBJ databases">
        <authorList>
            <person name="Kox A.R. M."/>
        </authorList>
    </citation>
    <scope>NUCLEOTIDE SEQUENCE [LARGE SCALE GENOMIC DNA]</scope>
    <source>
        <strain evidence="4">MTUNDRAET4 annotated genome</strain>
    </source>
</reference>
<dbReference type="GO" id="GO:0006508">
    <property type="term" value="P:proteolysis"/>
    <property type="evidence" value="ECO:0007669"/>
    <property type="project" value="InterPro"/>
</dbReference>
<dbReference type="RefSeq" id="WP_244605811.1">
    <property type="nucleotide sequence ID" value="NZ_LR536450.1"/>
</dbReference>
<feature type="signal peptide" evidence="2">
    <location>
        <begin position="1"/>
        <end position="27"/>
    </location>
</feature>
<dbReference type="Proteomes" id="UP000294360">
    <property type="component" value="Chromosome"/>
</dbReference>
<protein>
    <recommendedName>
        <fullName evidence="3">Peptidase C14 caspase domain-containing protein</fullName>
    </recommendedName>
</protein>
<dbReference type="AlphaFoldDB" id="A0A4U8Z2M8"/>
<keyword evidence="2" id="KW-0732">Signal</keyword>
<dbReference type="SUPFAM" id="SSF52129">
    <property type="entry name" value="Caspase-like"/>
    <property type="match status" value="1"/>
</dbReference>
<dbReference type="InterPro" id="IPR011600">
    <property type="entry name" value="Pept_C14_caspase"/>
</dbReference>
<gene>
    <name evidence="4" type="ORF">MTUNDRAET4_2708</name>
</gene>
<evidence type="ECO:0000259" key="3">
    <source>
        <dbReference type="Pfam" id="PF00656"/>
    </source>
</evidence>
<accession>A0A4U8Z2M8</accession>
<evidence type="ECO:0000256" key="2">
    <source>
        <dbReference type="SAM" id="SignalP"/>
    </source>
</evidence>
<evidence type="ECO:0000256" key="1">
    <source>
        <dbReference type="SAM" id="MobiDB-lite"/>
    </source>
</evidence>
<dbReference type="EMBL" id="LR536450">
    <property type="protein sequence ID" value="VFU09595.1"/>
    <property type="molecule type" value="Genomic_DNA"/>
</dbReference>
<dbReference type="KEGG" id="mtun:MTUNDRAET4_2708"/>
<organism evidence="4 5">
    <name type="scientific">Methylocella tundrae</name>
    <dbReference type="NCBI Taxonomy" id="227605"/>
    <lineage>
        <taxon>Bacteria</taxon>
        <taxon>Pseudomonadati</taxon>
        <taxon>Pseudomonadota</taxon>
        <taxon>Alphaproteobacteria</taxon>
        <taxon>Hyphomicrobiales</taxon>
        <taxon>Beijerinckiaceae</taxon>
        <taxon>Methylocella</taxon>
    </lineage>
</organism>
<dbReference type="Pfam" id="PF00656">
    <property type="entry name" value="Peptidase_C14"/>
    <property type="match status" value="1"/>
</dbReference>
<evidence type="ECO:0000313" key="5">
    <source>
        <dbReference type="Proteomes" id="UP000294360"/>
    </source>
</evidence>